<dbReference type="Pfam" id="PF02568">
    <property type="entry name" value="ThiI"/>
    <property type="match status" value="1"/>
</dbReference>
<comment type="catalytic activity">
    <reaction evidence="9">
        <text>[ThiI sulfur-carrier protein]-S-sulfanyl-L-cysteine + a uridine in tRNA + 2 reduced [2Fe-2S]-[ferredoxin] + ATP + H(+) = [ThiI sulfur-carrier protein]-L-cysteine + a 4-thiouridine in tRNA + 2 oxidized [2Fe-2S]-[ferredoxin] + AMP + diphosphate</text>
        <dbReference type="Rhea" id="RHEA:24176"/>
        <dbReference type="Rhea" id="RHEA-COMP:10000"/>
        <dbReference type="Rhea" id="RHEA-COMP:10001"/>
        <dbReference type="Rhea" id="RHEA-COMP:13337"/>
        <dbReference type="Rhea" id="RHEA-COMP:13338"/>
        <dbReference type="Rhea" id="RHEA-COMP:13339"/>
        <dbReference type="Rhea" id="RHEA-COMP:13340"/>
        <dbReference type="ChEBI" id="CHEBI:15378"/>
        <dbReference type="ChEBI" id="CHEBI:29950"/>
        <dbReference type="ChEBI" id="CHEBI:30616"/>
        <dbReference type="ChEBI" id="CHEBI:33019"/>
        <dbReference type="ChEBI" id="CHEBI:33737"/>
        <dbReference type="ChEBI" id="CHEBI:33738"/>
        <dbReference type="ChEBI" id="CHEBI:61963"/>
        <dbReference type="ChEBI" id="CHEBI:65315"/>
        <dbReference type="ChEBI" id="CHEBI:136798"/>
        <dbReference type="ChEBI" id="CHEBI:456215"/>
        <dbReference type="EC" id="2.8.1.4"/>
    </reaction>
</comment>
<dbReference type="Pfam" id="PF22025">
    <property type="entry name" value="ThiI_fer"/>
    <property type="match status" value="1"/>
</dbReference>
<keyword evidence="8 9" id="KW-0784">Thiamine biosynthesis</keyword>
<comment type="caution">
    <text evidence="11">The sequence shown here is derived from an EMBL/GenBank/DDBJ whole genome shotgun (WGS) entry which is preliminary data.</text>
</comment>
<dbReference type="EMBL" id="JACOQK010000001">
    <property type="protein sequence ID" value="MBC5788007.1"/>
    <property type="molecule type" value="Genomic_DNA"/>
</dbReference>
<dbReference type="InterPro" id="IPR003720">
    <property type="entry name" value="tRNA_STrfase"/>
</dbReference>
<comment type="catalytic activity">
    <reaction evidence="9">
        <text>[ThiS sulfur-carrier protein]-C-terminal Gly-Gly-AMP + S-sulfanyl-L-cysteinyl-[cysteine desulfurase] + AH2 = [ThiS sulfur-carrier protein]-C-terminal-Gly-aminoethanethioate + L-cysteinyl-[cysteine desulfurase] + A + AMP + 2 H(+)</text>
        <dbReference type="Rhea" id="RHEA:43340"/>
        <dbReference type="Rhea" id="RHEA-COMP:12157"/>
        <dbReference type="Rhea" id="RHEA-COMP:12158"/>
        <dbReference type="Rhea" id="RHEA-COMP:12910"/>
        <dbReference type="Rhea" id="RHEA-COMP:19908"/>
        <dbReference type="ChEBI" id="CHEBI:13193"/>
        <dbReference type="ChEBI" id="CHEBI:15378"/>
        <dbReference type="ChEBI" id="CHEBI:17499"/>
        <dbReference type="ChEBI" id="CHEBI:29950"/>
        <dbReference type="ChEBI" id="CHEBI:61963"/>
        <dbReference type="ChEBI" id="CHEBI:90618"/>
        <dbReference type="ChEBI" id="CHEBI:232372"/>
        <dbReference type="ChEBI" id="CHEBI:456215"/>
    </reaction>
</comment>
<dbReference type="Pfam" id="PF02926">
    <property type="entry name" value="THUMP"/>
    <property type="match status" value="1"/>
</dbReference>
<feature type="binding site" evidence="9">
    <location>
        <begin position="209"/>
        <end position="210"/>
    </location>
    <ligand>
        <name>ATP</name>
        <dbReference type="ChEBI" id="CHEBI:30616"/>
    </ligand>
</feature>
<keyword evidence="6 9" id="KW-0067">ATP-binding</keyword>
<dbReference type="NCBIfam" id="TIGR00342">
    <property type="entry name" value="tRNA uracil 4-sulfurtransferase ThiI"/>
    <property type="match status" value="1"/>
</dbReference>
<dbReference type="InterPro" id="IPR049962">
    <property type="entry name" value="THUMP_ThiI"/>
</dbReference>
<keyword evidence="4 9" id="KW-0808">Transferase</keyword>
<evidence type="ECO:0000256" key="7">
    <source>
        <dbReference type="ARBA" id="ARBA00022884"/>
    </source>
</evidence>
<comment type="function">
    <text evidence="9">Catalyzes the ATP-dependent transfer of a sulfur to tRNA to produce 4-thiouridine in position 8 of tRNAs, which functions as a near-UV photosensor. Also catalyzes the transfer of sulfur to the sulfur carrier protein ThiS, forming ThiS-thiocarboxylate. This is a step in the synthesis of thiazole, in the thiamine biosynthesis pathway. The sulfur is donated as persulfide by IscS.</text>
</comment>
<feature type="binding site" evidence="9">
    <location>
        <position position="288"/>
    </location>
    <ligand>
        <name>ATP</name>
        <dbReference type="ChEBI" id="CHEBI:30616"/>
    </ligand>
</feature>
<evidence type="ECO:0000256" key="9">
    <source>
        <dbReference type="HAMAP-Rule" id="MF_00021"/>
    </source>
</evidence>
<evidence type="ECO:0000256" key="2">
    <source>
        <dbReference type="ARBA" id="ARBA00022490"/>
    </source>
</evidence>
<dbReference type="SUPFAM" id="SSF143437">
    <property type="entry name" value="THUMP domain-like"/>
    <property type="match status" value="1"/>
</dbReference>
<dbReference type="CDD" id="cd11716">
    <property type="entry name" value="THUMP_ThiI"/>
    <property type="match status" value="1"/>
</dbReference>
<keyword evidence="7 9" id="KW-0694">RNA-binding</keyword>
<dbReference type="InterPro" id="IPR004114">
    <property type="entry name" value="THUMP_dom"/>
</dbReference>
<keyword evidence="5 9" id="KW-0547">Nucleotide-binding</keyword>
<dbReference type="InterPro" id="IPR014729">
    <property type="entry name" value="Rossmann-like_a/b/a_fold"/>
</dbReference>
<evidence type="ECO:0000256" key="1">
    <source>
        <dbReference type="ARBA" id="ARBA00004496"/>
    </source>
</evidence>
<dbReference type="PANTHER" id="PTHR43209">
    <property type="entry name" value="TRNA SULFURTRANSFERASE"/>
    <property type="match status" value="1"/>
</dbReference>
<organism evidence="11 12">
    <name type="scientific">Clostridium facile</name>
    <dbReference type="NCBI Taxonomy" id="2763035"/>
    <lineage>
        <taxon>Bacteria</taxon>
        <taxon>Bacillati</taxon>
        <taxon>Bacillota</taxon>
        <taxon>Clostridia</taxon>
        <taxon>Eubacteriales</taxon>
        <taxon>Clostridiaceae</taxon>
        <taxon>Clostridium</taxon>
    </lineage>
</organism>
<feature type="binding site" evidence="9">
    <location>
        <begin position="184"/>
        <end position="185"/>
    </location>
    <ligand>
        <name>ATP</name>
        <dbReference type="ChEBI" id="CHEBI:30616"/>
    </ligand>
</feature>
<evidence type="ECO:0000259" key="10">
    <source>
        <dbReference type="PROSITE" id="PS51165"/>
    </source>
</evidence>
<evidence type="ECO:0000256" key="8">
    <source>
        <dbReference type="ARBA" id="ARBA00022977"/>
    </source>
</evidence>
<comment type="similarity">
    <text evidence="9">Belongs to the ThiI family.</text>
</comment>
<evidence type="ECO:0000256" key="5">
    <source>
        <dbReference type="ARBA" id="ARBA00022741"/>
    </source>
</evidence>
<keyword evidence="12" id="KW-1185">Reference proteome</keyword>
<protein>
    <recommendedName>
        <fullName evidence="9">Probable tRNA sulfurtransferase</fullName>
        <ecNumber evidence="9">2.8.1.4</ecNumber>
    </recommendedName>
    <alternativeName>
        <fullName evidence="9">Sulfur carrier protein ThiS sulfurtransferase</fullName>
    </alternativeName>
    <alternativeName>
        <fullName evidence="9">Thiamine biosynthesis protein ThiI</fullName>
    </alternativeName>
    <alternativeName>
        <fullName evidence="9">tRNA 4-thiouridine synthase</fullName>
    </alternativeName>
</protein>
<name>A0ABR7IT55_9CLOT</name>
<feature type="binding site" evidence="9">
    <location>
        <position position="297"/>
    </location>
    <ligand>
        <name>ATP</name>
        <dbReference type="ChEBI" id="CHEBI:30616"/>
    </ligand>
</feature>
<dbReference type="SUPFAM" id="SSF52402">
    <property type="entry name" value="Adenine nucleotide alpha hydrolases-like"/>
    <property type="match status" value="1"/>
</dbReference>
<dbReference type="InterPro" id="IPR054173">
    <property type="entry name" value="ThiI_fer"/>
</dbReference>
<evidence type="ECO:0000256" key="4">
    <source>
        <dbReference type="ARBA" id="ARBA00022679"/>
    </source>
</evidence>
<reference evidence="11 12" key="1">
    <citation type="submission" date="2020-08" db="EMBL/GenBank/DDBJ databases">
        <title>Genome public.</title>
        <authorList>
            <person name="Liu C."/>
            <person name="Sun Q."/>
        </authorList>
    </citation>
    <scope>NUCLEOTIDE SEQUENCE [LARGE SCALE GENOMIC DNA]</scope>
    <source>
        <strain evidence="11 12">NSJ-27</strain>
    </source>
</reference>
<feature type="binding site" evidence="9">
    <location>
        <position position="266"/>
    </location>
    <ligand>
        <name>ATP</name>
        <dbReference type="ChEBI" id="CHEBI:30616"/>
    </ligand>
</feature>
<dbReference type="PROSITE" id="PS51165">
    <property type="entry name" value="THUMP"/>
    <property type="match status" value="1"/>
</dbReference>
<accession>A0ABR7IT55</accession>
<dbReference type="CDD" id="cd01712">
    <property type="entry name" value="PPase_ThiI"/>
    <property type="match status" value="1"/>
</dbReference>
<dbReference type="EC" id="2.8.1.4" evidence="9"/>
<keyword evidence="3 9" id="KW-0820">tRNA-binding</keyword>
<evidence type="ECO:0000313" key="12">
    <source>
        <dbReference type="Proteomes" id="UP000649151"/>
    </source>
</evidence>
<sequence>MKEIILLKEGEIALKGLNRATFEDILVKNVRYRLKDLGKFKYTRAQSTIYVRPEEDTCDMDEAVERIKSIFGIAAFSRAAIVEKDFEDIKAKAVEYVAEELENARTFKVEAKRSDKSFPMKTPEITRELGGYLLSKFHHLKVDVHNPDVVVMVEIRDFAAYVYAKRYQGAGGLPVGSGGKAMLLLSGGIDSPVAGYMMAKRGLKISAIHFISPPYTSDRAKQKVEELCELLTPYCGDIQFYCVPFTKIQEEIREHCPEEFFTIIMRRLMMKIAQKICAKNEFQALITGESVGQVASQTLHALATTDAVCEIPVLRPLIGMDKTEIIAIANQIGTFETSIQPYEDCCTVFTPKHPKTRPQLKFVELAESKFDFEPLLDEVVENTTMEVKRMELY</sequence>
<dbReference type="Gene3D" id="3.40.50.620">
    <property type="entry name" value="HUPs"/>
    <property type="match status" value="1"/>
</dbReference>
<dbReference type="InterPro" id="IPR050102">
    <property type="entry name" value="tRNA_sulfurtransferase_ThiI"/>
</dbReference>
<dbReference type="HAMAP" id="MF_00021">
    <property type="entry name" value="ThiI"/>
    <property type="match status" value="1"/>
</dbReference>
<dbReference type="RefSeq" id="WP_186996710.1">
    <property type="nucleotide sequence ID" value="NZ_JACOQK010000001.1"/>
</dbReference>
<evidence type="ECO:0000256" key="3">
    <source>
        <dbReference type="ARBA" id="ARBA00022555"/>
    </source>
</evidence>
<evidence type="ECO:0000256" key="6">
    <source>
        <dbReference type="ARBA" id="ARBA00022840"/>
    </source>
</evidence>
<feature type="domain" description="THUMP" evidence="10">
    <location>
        <begin position="61"/>
        <end position="166"/>
    </location>
</feature>
<dbReference type="InterPro" id="IPR020536">
    <property type="entry name" value="ThiI_AANH"/>
</dbReference>
<dbReference type="Proteomes" id="UP000649151">
    <property type="component" value="Unassembled WGS sequence"/>
</dbReference>
<dbReference type="SMART" id="SM00981">
    <property type="entry name" value="THUMP"/>
    <property type="match status" value="1"/>
</dbReference>
<evidence type="ECO:0000313" key="11">
    <source>
        <dbReference type="EMBL" id="MBC5788007.1"/>
    </source>
</evidence>
<dbReference type="Gene3D" id="3.30.2130.30">
    <property type="match status" value="1"/>
</dbReference>
<keyword evidence="2 9" id="KW-0963">Cytoplasm</keyword>
<gene>
    <name evidence="9 11" type="primary">thiI</name>
    <name evidence="11" type="ORF">H8Z77_08260</name>
</gene>
<comment type="subcellular location">
    <subcellularLocation>
        <location evidence="1 9">Cytoplasm</location>
    </subcellularLocation>
</comment>
<dbReference type="PANTHER" id="PTHR43209:SF1">
    <property type="entry name" value="TRNA SULFURTRANSFERASE"/>
    <property type="match status" value="1"/>
</dbReference>
<comment type="pathway">
    <text evidence="9">Cofactor biosynthesis; thiamine diphosphate biosynthesis.</text>
</comment>
<proteinExistence type="inferred from homology"/>
<dbReference type="InterPro" id="IPR049961">
    <property type="entry name" value="ThiI_N"/>
</dbReference>